<dbReference type="CDD" id="cd00609">
    <property type="entry name" value="AAT_like"/>
    <property type="match status" value="1"/>
</dbReference>
<dbReference type="EMBL" id="VUMH01000003">
    <property type="protein sequence ID" value="MSS27304.1"/>
    <property type="molecule type" value="Genomic_DNA"/>
</dbReference>
<accession>A0A6L5XJJ1</accession>
<dbReference type="Gene3D" id="3.90.1150.10">
    <property type="entry name" value="Aspartate Aminotransferase, domain 1"/>
    <property type="match status" value="1"/>
</dbReference>
<keyword evidence="3" id="KW-1185">Reference proteome</keyword>
<sequence length="383" mass="42519">MRIPDFELEVFFGRHEFSAPYLLAQSDCEALSIAELLVLEPDPAAAREAFLQTRLGYAENDGRPELRRAIARLYQGVTGDQVLVQTGAQEGIFSCCNVLLDKGDHLVCMFPAYQSLYEVARSVGCDVSFWRFRQTARGWVLDFDELESLLRPDTRAIVINSPHNPTGYALSEAELRALCELAARRGIRLIADEVYKGLEDPDGPDENAGRARSSVCELYERGVSIGVLSKAYGLPGLRIGWLASRDRETLTALSRFKNYLSICCATPSEELALTALRHAPALLARNRAIVRANLALADAFFARHAGLFIHNRPLAGPVGFHRINIDGPATEFCERLARQAGVLLLPGNVYGVDEPYFRMGYGRRNFGENLAHFEAWLAEAKLD</sequence>
<keyword evidence="2" id="KW-0808">Transferase</keyword>
<dbReference type="PANTHER" id="PTHR43510:SF1">
    <property type="entry name" value="AMINOTRANSFERASE FUNCTION, HYPOTHETICAL (EUROFUNG)"/>
    <property type="match status" value="1"/>
</dbReference>
<keyword evidence="2" id="KW-0032">Aminotransferase</keyword>
<evidence type="ECO:0000259" key="1">
    <source>
        <dbReference type="Pfam" id="PF00155"/>
    </source>
</evidence>
<dbReference type="InterPro" id="IPR004839">
    <property type="entry name" value="Aminotransferase_I/II_large"/>
</dbReference>
<dbReference type="InterPro" id="IPR015422">
    <property type="entry name" value="PyrdxlP-dep_Trfase_small"/>
</dbReference>
<dbReference type="InterPro" id="IPR015424">
    <property type="entry name" value="PyrdxlP-dep_Trfase"/>
</dbReference>
<evidence type="ECO:0000313" key="3">
    <source>
        <dbReference type="Proteomes" id="UP000477488"/>
    </source>
</evidence>
<comment type="caution">
    <text evidence="2">The sequence shown here is derived from an EMBL/GenBank/DDBJ whole genome shotgun (WGS) entry which is preliminary data.</text>
</comment>
<evidence type="ECO:0000313" key="2">
    <source>
        <dbReference type="EMBL" id="MSS27304.1"/>
    </source>
</evidence>
<dbReference type="GO" id="GO:0030170">
    <property type="term" value="F:pyridoxal phosphate binding"/>
    <property type="evidence" value="ECO:0007669"/>
    <property type="project" value="InterPro"/>
</dbReference>
<proteinExistence type="predicted"/>
<organism evidence="2 3">
    <name type="scientific">Desulfovibrio porci</name>
    <dbReference type="NCBI Taxonomy" id="2605782"/>
    <lineage>
        <taxon>Bacteria</taxon>
        <taxon>Pseudomonadati</taxon>
        <taxon>Thermodesulfobacteriota</taxon>
        <taxon>Desulfovibrionia</taxon>
        <taxon>Desulfovibrionales</taxon>
        <taxon>Desulfovibrionaceae</taxon>
        <taxon>Desulfovibrio</taxon>
    </lineage>
</organism>
<dbReference type="Proteomes" id="UP000477488">
    <property type="component" value="Unassembled WGS sequence"/>
</dbReference>
<dbReference type="RefSeq" id="WP_154509531.1">
    <property type="nucleotide sequence ID" value="NZ_VUMH01000003.1"/>
</dbReference>
<dbReference type="GO" id="GO:0008483">
    <property type="term" value="F:transaminase activity"/>
    <property type="evidence" value="ECO:0007669"/>
    <property type="project" value="UniProtKB-KW"/>
</dbReference>
<dbReference type="InterPro" id="IPR015421">
    <property type="entry name" value="PyrdxlP-dep_Trfase_major"/>
</dbReference>
<dbReference type="Gene3D" id="3.40.640.10">
    <property type="entry name" value="Type I PLP-dependent aspartate aminotransferase-like (Major domain)"/>
    <property type="match status" value="1"/>
</dbReference>
<dbReference type="PANTHER" id="PTHR43510">
    <property type="entry name" value="AMINOTRANSFERASE FUNCTION, HYPOTHETICAL (EUROFUNG)"/>
    <property type="match status" value="1"/>
</dbReference>
<dbReference type="Pfam" id="PF00155">
    <property type="entry name" value="Aminotran_1_2"/>
    <property type="match status" value="1"/>
</dbReference>
<dbReference type="SUPFAM" id="SSF53383">
    <property type="entry name" value="PLP-dependent transferases"/>
    <property type="match status" value="1"/>
</dbReference>
<reference evidence="2 3" key="1">
    <citation type="submission" date="2019-09" db="EMBL/GenBank/DDBJ databases">
        <title>In-depth cultivation of the pig gut microbiome towards novel bacterial diversity and tailored functional studies.</title>
        <authorList>
            <person name="Wylensek D."/>
            <person name="Hitch T.C.A."/>
            <person name="Clavel T."/>
        </authorList>
    </citation>
    <scope>NUCLEOTIDE SEQUENCE [LARGE SCALE GENOMIC DNA]</scope>
    <source>
        <strain evidence="2 3">PG-178-WT-4</strain>
    </source>
</reference>
<gene>
    <name evidence="2" type="ORF">FYJ44_04415</name>
</gene>
<feature type="domain" description="Aminotransferase class I/classII large" evidence="1">
    <location>
        <begin position="45"/>
        <end position="361"/>
    </location>
</feature>
<name>A0A6L5XJJ1_9BACT</name>
<dbReference type="AlphaFoldDB" id="A0A6L5XJJ1"/>
<protein>
    <submittedName>
        <fullName evidence="2">Aminotransferase class I/II-fold pyridoxal phosphate-dependent enzyme</fullName>
    </submittedName>
</protein>